<dbReference type="EMBL" id="JBBPFD010000011">
    <property type="protein sequence ID" value="KAK7907335.1"/>
    <property type="molecule type" value="Genomic_DNA"/>
</dbReference>
<proteinExistence type="predicted"/>
<evidence type="ECO:0000313" key="3">
    <source>
        <dbReference type="Proteomes" id="UP001460270"/>
    </source>
</evidence>
<feature type="region of interest" description="Disordered" evidence="1">
    <location>
        <begin position="1"/>
        <end position="32"/>
    </location>
</feature>
<comment type="caution">
    <text evidence="2">The sequence shown here is derived from an EMBL/GenBank/DDBJ whole genome shotgun (WGS) entry which is preliminary data.</text>
</comment>
<dbReference type="Proteomes" id="UP001460270">
    <property type="component" value="Unassembled WGS sequence"/>
</dbReference>
<evidence type="ECO:0000256" key="1">
    <source>
        <dbReference type="SAM" id="MobiDB-lite"/>
    </source>
</evidence>
<evidence type="ECO:0000313" key="2">
    <source>
        <dbReference type="EMBL" id="KAK7907335.1"/>
    </source>
</evidence>
<dbReference type="Pfam" id="PF14774">
    <property type="entry name" value="FAM177"/>
    <property type="match status" value="1"/>
</dbReference>
<name>A0AAW0P2R9_9GOBI</name>
<dbReference type="PANTHER" id="PTHR31206">
    <property type="entry name" value="LP10445P"/>
    <property type="match status" value="1"/>
</dbReference>
<organism evidence="2 3">
    <name type="scientific">Mugilogobius chulae</name>
    <name type="common">yellowstripe goby</name>
    <dbReference type="NCBI Taxonomy" id="88201"/>
    <lineage>
        <taxon>Eukaryota</taxon>
        <taxon>Metazoa</taxon>
        <taxon>Chordata</taxon>
        <taxon>Craniata</taxon>
        <taxon>Vertebrata</taxon>
        <taxon>Euteleostomi</taxon>
        <taxon>Actinopterygii</taxon>
        <taxon>Neopterygii</taxon>
        <taxon>Teleostei</taxon>
        <taxon>Neoteleostei</taxon>
        <taxon>Acanthomorphata</taxon>
        <taxon>Gobiaria</taxon>
        <taxon>Gobiiformes</taxon>
        <taxon>Gobioidei</taxon>
        <taxon>Gobiidae</taxon>
        <taxon>Gobionellinae</taxon>
        <taxon>Mugilogobius</taxon>
    </lineage>
</organism>
<sequence>MHRRKHSTPHKTEERSKQINYKQQEQPGAMQETQFKAAEVQKRVIYFTSGETLDLDSEEEEDEEEKPTLFRDNERKGRFSFKNLAFRVGRLSLLTCDFLGERLAGFLGLSDAKYQYAVDQHHRQKKMFDGEATDAGTTPLSLQGTQGVFMEPLKTLDKSKCSEKRLIWTRDVSTVDTSRGR</sequence>
<keyword evidence="3" id="KW-1185">Reference proteome</keyword>
<accession>A0AAW0P2R9</accession>
<gene>
    <name evidence="2" type="ORF">WMY93_015947</name>
</gene>
<dbReference type="PANTHER" id="PTHR31206:SF5">
    <property type="entry name" value="PROTEIN FAM177A1"/>
    <property type="match status" value="1"/>
</dbReference>
<reference evidence="3" key="1">
    <citation type="submission" date="2024-04" db="EMBL/GenBank/DDBJ databases">
        <title>Salinicola lusitanus LLJ914,a marine bacterium isolated from the Okinawa Trough.</title>
        <authorList>
            <person name="Li J."/>
        </authorList>
    </citation>
    <scope>NUCLEOTIDE SEQUENCE [LARGE SCALE GENOMIC DNA]</scope>
</reference>
<dbReference type="InterPro" id="IPR028260">
    <property type="entry name" value="FAM177"/>
</dbReference>
<protein>
    <submittedName>
        <fullName evidence="2">Uncharacterized protein</fullName>
    </submittedName>
</protein>
<dbReference type="AlphaFoldDB" id="A0AAW0P2R9"/>
<feature type="compositionally biased region" description="Polar residues" evidence="1">
    <location>
        <begin position="18"/>
        <end position="32"/>
    </location>
</feature>